<proteinExistence type="predicted"/>
<sequence length="226" mass="25235">MKYFLDSAIMKEVRYAYENWAIDGVTTNPRHIMSSGKPFLTVLDELGSEFKGVENFPISVEINPHLDDAKEMVETGTKIAQLSSNFVIKIPCTEPGLIAAREFEKEGIPTNVTLVFSPSQALQAGRIKASFVSPFVGWKENSGDDTTQYIQDIANIYKTYHFETEIIVAALRNGKQIVDAAKAGAHIVTCGFDVYKESFHHAFTDYGLDKFRNAWDNTITEAPVLK</sequence>
<evidence type="ECO:0000313" key="3">
    <source>
        <dbReference type="Proteomes" id="UP000064189"/>
    </source>
</evidence>
<gene>
    <name evidence="2" type="ORF">AS888_17485</name>
</gene>
<evidence type="ECO:0000256" key="1">
    <source>
        <dbReference type="ARBA" id="ARBA00023270"/>
    </source>
</evidence>
<dbReference type="Pfam" id="PF00923">
    <property type="entry name" value="TAL_FSA"/>
    <property type="match status" value="1"/>
</dbReference>
<dbReference type="Proteomes" id="UP000064189">
    <property type="component" value="Unassembled WGS sequence"/>
</dbReference>
<keyword evidence="3" id="KW-1185">Reference proteome</keyword>
<comment type="caution">
    <text evidence="2">The sequence shown here is derived from an EMBL/GenBank/DDBJ whole genome shotgun (WGS) entry which is preliminary data.</text>
</comment>
<name>A0A125QSD3_9BACI</name>
<dbReference type="AlphaFoldDB" id="A0A125QSD3"/>
<protein>
    <submittedName>
        <fullName evidence="2">Transaldolase</fullName>
    </submittedName>
</protein>
<dbReference type="EMBL" id="LNNH01000012">
    <property type="protein sequence ID" value="KWW21376.1"/>
    <property type="molecule type" value="Genomic_DNA"/>
</dbReference>
<evidence type="ECO:0000313" key="2">
    <source>
        <dbReference type="EMBL" id="KWW21376.1"/>
    </source>
</evidence>
<dbReference type="GO" id="GO:0005975">
    <property type="term" value="P:carbohydrate metabolic process"/>
    <property type="evidence" value="ECO:0007669"/>
    <property type="project" value="InterPro"/>
</dbReference>
<dbReference type="InterPro" id="IPR001585">
    <property type="entry name" value="TAL/FSA"/>
</dbReference>
<accession>A0A125QSD3</accession>
<dbReference type="InterPro" id="IPR013785">
    <property type="entry name" value="Aldolase_TIM"/>
</dbReference>
<organism evidence="2 3">
    <name type="scientific">Peribacillus simplex</name>
    <dbReference type="NCBI Taxonomy" id="1478"/>
    <lineage>
        <taxon>Bacteria</taxon>
        <taxon>Bacillati</taxon>
        <taxon>Bacillota</taxon>
        <taxon>Bacilli</taxon>
        <taxon>Bacillales</taxon>
        <taxon>Bacillaceae</taxon>
        <taxon>Peribacillus</taxon>
    </lineage>
</organism>
<dbReference type="PANTHER" id="PTHR10683">
    <property type="entry name" value="TRANSALDOLASE"/>
    <property type="match status" value="1"/>
</dbReference>
<dbReference type="PANTHER" id="PTHR10683:SF40">
    <property type="entry name" value="FRUCTOSE-6-PHOSPHATE ALDOLASE 1-RELATED"/>
    <property type="match status" value="1"/>
</dbReference>
<dbReference type="SUPFAM" id="SSF51569">
    <property type="entry name" value="Aldolase"/>
    <property type="match status" value="1"/>
</dbReference>
<dbReference type="Gene3D" id="3.20.20.70">
    <property type="entry name" value="Aldolase class I"/>
    <property type="match status" value="1"/>
</dbReference>
<keyword evidence="1" id="KW-0704">Schiff base</keyword>
<dbReference type="RefSeq" id="WP_061141724.1">
    <property type="nucleotide sequence ID" value="NZ_LNNH01000012.1"/>
</dbReference>
<reference evidence="2 3" key="1">
    <citation type="submission" date="2015-11" db="EMBL/GenBank/DDBJ databases">
        <title>Genome Sequence of Bacillus simplex strain VanAntwerpen2.</title>
        <authorList>
            <person name="Couger M.B."/>
        </authorList>
    </citation>
    <scope>NUCLEOTIDE SEQUENCE [LARGE SCALE GENOMIC DNA]</scope>
    <source>
        <strain evidence="2 3">VanAntwerpen02</strain>
    </source>
</reference>